<organism evidence="2 3">
    <name type="scientific">Heterodera trifolii</name>
    <dbReference type="NCBI Taxonomy" id="157864"/>
    <lineage>
        <taxon>Eukaryota</taxon>
        <taxon>Metazoa</taxon>
        <taxon>Ecdysozoa</taxon>
        <taxon>Nematoda</taxon>
        <taxon>Chromadorea</taxon>
        <taxon>Rhabditida</taxon>
        <taxon>Tylenchina</taxon>
        <taxon>Tylenchomorpha</taxon>
        <taxon>Tylenchoidea</taxon>
        <taxon>Heteroderidae</taxon>
        <taxon>Heteroderinae</taxon>
        <taxon>Heterodera</taxon>
    </lineage>
</organism>
<feature type="compositionally biased region" description="Basic and acidic residues" evidence="1">
    <location>
        <begin position="1"/>
        <end position="29"/>
    </location>
</feature>
<gene>
    <name evidence="2" type="ORF">niasHT_032447</name>
</gene>
<feature type="region of interest" description="Disordered" evidence="1">
    <location>
        <begin position="1"/>
        <end position="54"/>
    </location>
</feature>
<dbReference type="AlphaFoldDB" id="A0ABD2IMH8"/>
<reference evidence="2 3" key="1">
    <citation type="submission" date="2024-10" db="EMBL/GenBank/DDBJ databases">
        <authorList>
            <person name="Kim D."/>
        </authorList>
    </citation>
    <scope>NUCLEOTIDE SEQUENCE [LARGE SCALE GENOMIC DNA]</scope>
    <source>
        <strain evidence="2">BH-2024</strain>
    </source>
</reference>
<evidence type="ECO:0000313" key="2">
    <source>
        <dbReference type="EMBL" id="KAL3080668.1"/>
    </source>
</evidence>
<accession>A0ABD2IMH8</accession>
<proteinExistence type="predicted"/>
<evidence type="ECO:0000256" key="1">
    <source>
        <dbReference type="SAM" id="MobiDB-lite"/>
    </source>
</evidence>
<sequence length="192" mass="21914">MGRSNEGTHTHTEEHGEGEHKHFSEERNGIRGRQGRGRMRCIGDTNDHEKGKEEHNEVIVPVKLCVDNWLLLHCPSSSSSSIFTNPNSTLVVVVKQYQQQQQLNNYHHNHHNHAAAAAVLLPFKNNNNLTELTTELAHATVRGGGDRHSDHFADGFDRGLKVQEWRFIKPFRTDRHQNKMAKQSQFQSDQAD</sequence>
<feature type="compositionally biased region" description="Basic and acidic residues" evidence="1">
    <location>
        <begin position="45"/>
        <end position="54"/>
    </location>
</feature>
<keyword evidence="3" id="KW-1185">Reference proteome</keyword>
<feature type="region of interest" description="Disordered" evidence="1">
    <location>
        <begin position="173"/>
        <end position="192"/>
    </location>
</feature>
<dbReference type="Proteomes" id="UP001620626">
    <property type="component" value="Unassembled WGS sequence"/>
</dbReference>
<evidence type="ECO:0000313" key="3">
    <source>
        <dbReference type="Proteomes" id="UP001620626"/>
    </source>
</evidence>
<name>A0ABD2IMH8_9BILA</name>
<dbReference type="EMBL" id="JBICBT010001155">
    <property type="protein sequence ID" value="KAL3080668.1"/>
    <property type="molecule type" value="Genomic_DNA"/>
</dbReference>
<comment type="caution">
    <text evidence="2">The sequence shown here is derived from an EMBL/GenBank/DDBJ whole genome shotgun (WGS) entry which is preliminary data.</text>
</comment>
<protein>
    <submittedName>
        <fullName evidence="2">Uncharacterized protein</fullName>
    </submittedName>
</protein>
<feature type="compositionally biased region" description="Polar residues" evidence="1">
    <location>
        <begin position="180"/>
        <end position="192"/>
    </location>
</feature>